<gene>
    <name evidence="2" type="ORF">EB18_00664</name>
</gene>
<proteinExistence type="predicted"/>
<accession>A0A366SHB7</accession>
<comment type="caution">
    <text evidence="2">The sequence shown here is derived from an EMBL/GenBank/DDBJ whole genome shotgun (WGS) entry which is preliminary data.</text>
</comment>
<evidence type="ECO:0000313" key="2">
    <source>
        <dbReference type="EMBL" id="RBR30654.1"/>
    </source>
</evidence>
<name>A0A366SHB7_9ENTE</name>
<dbReference type="Proteomes" id="UP000252800">
    <property type="component" value="Unassembled WGS sequence"/>
</dbReference>
<evidence type="ECO:0000313" key="3">
    <source>
        <dbReference type="Proteomes" id="UP000252800"/>
    </source>
</evidence>
<organism evidence="2 3">
    <name type="scientific">Enterococcus cecorum</name>
    <dbReference type="NCBI Taxonomy" id="44008"/>
    <lineage>
        <taxon>Bacteria</taxon>
        <taxon>Bacillati</taxon>
        <taxon>Bacillota</taxon>
        <taxon>Bacilli</taxon>
        <taxon>Lactobacillales</taxon>
        <taxon>Enterococcaceae</taxon>
        <taxon>Enterococcus</taxon>
    </lineage>
</organism>
<protein>
    <recommendedName>
        <fullName evidence="1">DUF6591 domain-containing protein</fullName>
    </recommendedName>
</protein>
<dbReference type="Pfam" id="PF20234">
    <property type="entry name" value="DUF6591"/>
    <property type="match status" value="1"/>
</dbReference>
<sequence length="56" mass="6142">MSKSDFKKYISKLKQSGFTKNTSSSSEYFRATNDSGVNVSVSYSGGNLMNISAYVE</sequence>
<dbReference type="InterPro" id="IPR046526">
    <property type="entry name" value="DUF6591"/>
</dbReference>
<feature type="domain" description="DUF6591" evidence="1">
    <location>
        <begin position="2"/>
        <end position="53"/>
    </location>
</feature>
<reference evidence="2 3" key="1">
    <citation type="submission" date="2015-06" db="EMBL/GenBank/DDBJ databases">
        <title>The Genome Sequence of Enterococcus cecorum 170AEA1.</title>
        <authorList>
            <consortium name="The Broad Institute Genomics Platform"/>
            <consortium name="The Broad Institute Genome Sequencing Center for Infectious Disease"/>
            <person name="Earl A.M."/>
            <person name="Van Tyne D."/>
            <person name="Lebreton F."/>
            <person name="Saavedra J.T."/>
            <person name="Gilmore M.S."/>
            <person name="Manson McGuire A."/>
            <person name="Clock S."/>
            <person name="Crupain M."/>
            <person name="Rangan U."/>
            <person name="Young S."/>
            <person name="Abouelleil A."/>
            <person name="Cao P."/>
            <person name="Chapman S.B."/>
            <person name="Griggs A."/>
            <person name="Priest M."/>
            <person name="Shea T."/>
            <person name="Wortman J."/>
            <person name="Nusbaum C."/>
            <person name="Birren B."/>
        </authorList>
    </citation>
    <scope>NUCLEOTIDE SEQUENCE [LARGE SCALE GENOMIC DNA]</scope>
    <source>
        <strain evidence="2 3">170AEA1</strain>
    </source>
</reference>
<evidence type="ECO:0000259" key="1">
    <source>
        <dbReference type="Pfam" id="PF20234"/>
    </source>
</evidence>
<dbReference type="AlphaFoldDB" id="A0A366SHB7"/>
<dbReference type="EMBL" id="LEOY01000004">
    <property type="protein sequence ID" value="RBR30654.1"/>
    <property type="molecule type" value="Genomic_DNA"/>
</dbReference>